<feature type="compositionally biased region" description="Basic and acidic residues" evidence="1">
    <location>
        <begin position="231"/>
        <end position="243"/>
    </location>
</feature>
<accession>A0A1Y6M320</accession>
<feature type="compositionally biased region" description="Low complexity" evidence="1">
    <location>
        <begin position="7"/>
        <end position="21"/>
    </location>
</feature>
<protein>
    <submittedName>
        <fullName evidence="2">Uncharacterized protein</fullName>
    </submittedName>
</protein>
<proteinExistence type="predicted"/>
<feature type="compositionally biased region" description="Low complexity" evidence="1">
    <location>
        <begin position="163"/>
        <end position="175"/>
    </location>
</feature>
<reference evidence="2 3" key="1">
    <citation type="submission" date="2016-10" db="EMBL/GenBank/DDBJ databases">
        <authorList>
            <person name="Varghese N."/>
        </authorList>
    </citation>
    <scope>NUCLEOTIDE SEQUENCE [LARGE SCALE GENOMIC DNA]</scope>
</reference>
<sequence length="262" mass="27893">MPTPLDSPSTSSQPRDSPSSPLTTDNPFLNHHIPAALHLSEIEVAPPPASNAQATAGVEVHGSEDGSGSVADDSRIETMTAGRRRRRLRGRISGQVFEDGREDVVVGGGNVVAGDDGYGRVMSRLSVFDDKLKDALIGSENVRDDGYGRAMISMSVMGVLSNNKQSRFSPSSSSSSDDEDDVDDDDDAANSNSSASSAAKRTDIDSTTPPKHLTAKSSLASSSDDSDAIDPDQKEDQKNEQKEATTNLHPHLRWEASSEKVR</sequence>
<evidence type="ECO:0000313" key="2">
    <source>
        <dbReference type="EMBL" id="SMY30148.1"/>
    </source>
</evidence>
<feature type="compositionally biased region" description="Basic and acidic residues" evidence="1">
    <location>
        <begin position="252"/>
        <end position="262"/>
    </location>
</feature>
<name>A0A1Y6M320_ZYMTR</name>
<organism evidence="2 3">
    <name type="scientific">Zymoseptoria tritici ST99CH_1A5</name>
    <dbReference type="NCBI Taxonomy" id="1276529"/>
    <lineage>
        <taxon>Eukaryota</taxon>
        <taxon>Fungi</taxon>
        <taxon>Dikarya</taxon>
        <taxon>Ascomycota</taxon>
        <taxon>Pezizomycotina</taxon>
        <taxon>Dothideomycetes</taxon>
        <taxon>Dothideomycetidae</taxon>
        <taxon>Mycosphaerellales</taxon>
        <taxon>Mycosphaerellaceae</taxon>
        <taxon>Zymoseptoria</taxon>
    </lineage>
</organism>
<feature type="compositionally biased region" description="Acidic residues" evidence="1">
    <location>
        <begin position="176"/>
        <end position="188"/>
    </location>
</feature>
<evidence type="ECO:0000256" key="1">
    <source>
        <dbReference type="SAM" id="MobiDB-lite"/>
    </source>
</evidence>
<gene>
    <name evidence="2" type="ORF">ZT1A5_G11598</name>
</gene>
<dbReference type="AlphaFoldDB" id="A0A1Y6M320"/>
<dbReference type="Proteomes" id="UP000215453">
    <property type="component" value="Chromosome 15"/>
</dbReference>
<feature type="region of interest" description="Disordered" evidence="1">
    <location>
        <begin position="163"/>
        <end position="262"/>
    </location>
</feature>
<evidence type="ECO:0000313" key="3">
    <source>
        <dbReference type="Proteomes" id="UP000215453"/>
    </source>
</evidence>
<feature type="region of interest" description="Disordered" evidence="1">
    <location>
        <begin position="1"/>
        <end position="82"/>
    </location>
</feature>
<dbReference type="EMBL" id="LT882690">
    <property type="protein sequence ID" value="SMY30148.1"/>
    <property type="molecule type" value="Genomic_DNA"/>
</dbReference>
<feature type="compositionally biased region" description="Low complexity" evidence="1">
    <location>
        <begin position="189"/>
        <end position="199"/>
    </location>
</feature>